<gene>
    <name evidence="3" type="ORF">SAMN04488003_11134</name>
</gene>
<evidence type="ECO:0000256" key="1">
    <source>
        <dbReference type="SAM" id="MobiDB-lite"/>
    </source>
</evidence>
<dbReference type="RefSeq" id="WP_089902496.1">
    <property type="nucleotide sequence ID" value="NZ_FOCI01000011.1"/>
</dbReference>
<feature type="region of interest" description="Disordered" evidence="1">
    <location>
        <begin position="436"/>
        <end position="464"/>
    </location>
</feature>
<accession>A0A1H8EPS2</accession>
<sequence length="983" mass="96981">MTPNFALSLSFDGIALLQRVPDGWYPVGEVPLDAPDLGAALGRLREAALARAPGGLRTKLVIPADQIRFMSLADDTATLADVEAALEGKTPYTLDELAVDFEVTGGRTHVAAVAQETLDEAEAFAVEHAFNPVAFVAVPEPGTFAGEVFFGTTRAAGVTQVDRDDRPVTFGGASGKAAADVPSDAPVQAAAVSAPVVDQPVAAPEGPDAVQNGVTFASRNRTGAGAATAGSAPDGATVTAPAVAGTAGVWAASIGAAAPRDGVIAETAVPHAAPPASTTPNDAPSGPSATRGPVASKAAPRGTPVPPPAPEPLFSHRKTQPPVAATGGPARAGMSPGDIPPTPAAPHAASNGPVVRAPSTFTAGAATAKAGTAERMPTPPRAAPATGPSPRRGAARATGSPGAPVSAPVSAVAAAAGALPRIAQFAQAARAATTRAIQDRAAKPRTATTPDQRDDAAAATATTAGARGKPRFLGLIMTGILLLVLLLVGLWASTLPAGGVAAWWRGDDPAVATASETTQPDPVSVAVTTPPPGAAAAAEPVTAVDTDMPVAVADDTATTTAIPTTTGQVLTPDEADRIYAATGVYQRAPRIAVMPRSAALGDVAPVASVPPPATAEQPAPLAMALATPDAVIPPQAVPPAPTDTFVRDARGNIAATPEGTVTPQGVVVIAGSPDLRPVARPQGATVADSTSAAPPIAPVARPAALAAGGVTVTTPPAATDTTAPGDVTVIAGPPPLRPVLRPAAAEEAALPPAPPPAAFADVRPVLRPAGLAPPAAAVAIAAYTGSRPVLRPAGLAPDAVPADPAIEDAVAAAAAEAEAPAADINAVAAAIAAAAPERSSFVNRTALAVSVARRPDTRPRNFAQVVARAQEAAAPPPAAAAAAPASAPAATPVAATTVAPSGPVPGGVAQAATRNDAMNLRQMNLVGVYGKPNQRRALIRLGNGRYVKVEIGSALDGGQVTAIGDNALNFVKRGRTYALVLPG</sequence>
<evidence type="ECO:0008006" key="5">
    <source>
        <dbReference type="Google" id="ProtNLM"/>
    </source>
</evidence>
<dbReference type="OrthoDB" id="7870459at2"/>
<feature type="compositionally biased region" description="Low complexity" evidence="1">
    <location>
        <begin position="383"/>
        <end position="406"/>
    </location>
</feature>
<keyword evidence="2" id="KW-0812">Transmembrane</keyword>
<proteinExistence type="predicted"/>
<dbReference type="AlphaFoldDB" id="A0A1H8EPS2"/>
<evidence type="ECO:0000256" key="2">
    <source>
        <dbReference type="SAM" id="Phobius"/>
    </source>
</evidence>
<name>A0A1H8EPS2_9RHOB</name>
<keyword evidence="2" id="KW-0472">Membrane</keyword>
<feature type="transmembrane region" description="Helical" evidence="2">
    <location>
        <begin position="472"/>
        <end position="492"/>
    </location>
</feature>
<dbReference type="STRING" id="245187.SAMN04488003_11134"/>
<dbReference type="Proteomes" id="UP000199585">
    <property type="component" value="Unassembled WGS sequence"/>
</dbReference>
<reference evidence="3 4" key="1">
    <citation type="submission" date="2016-10" db="EMBL/GenBank/DDBJ databases">
        <authorList>
            <person name="de Groot N.N."/>
        </authorList>
    </citation>
    <scope>NUCLEOTIDE SEQUENCE [LARGE SCALE GENOMIC DNA]</scope>
    <source>
        <strain evidence="3 4">DSM 16213</strain>
    </source>
</reference>
<evidence type="ECO:0000313" key="3">
    <source>
        <dbReference type="EMBL" id="SEN20768.1"/>
    </source>
</evidence>
<organism evidence="3 4">
    <name type="scientific">Loktanella fryxellensis</name>
    <dbReference type="NCBI Taxonomy" id="245187"/>
    <lineage>
        <taxon>Bacteria</taxon>
        <taxon>Pseudomonadati</taxon>
        <taxon>Pseudomonadota</taxon>
        <taxon>Alphaproteobacteria</taxon>
        <taxon>Rhodobacterales</taxon>
        <taxon>Roseobacteraceae</taxon>
        <taxon>Loktanella</taxon>
    </lineage>
</organism>
<protein>
    <recommendedName>
        <fullName evidence="5">Type IV pilus biogenesis protein PilP</fullName>
    </recommendedName>
</protein>
<feature type="compositionally biased region" description="Low complexity" evidence="1">
    <location>
        <begin position="360"/>
        <end position="373"/>
    </location>
</feature>
<keyword evidence="4" id="KW-1185">Reference proteome</keyword>
<keyword evidence="2" id="KW-1133">Transmembrane helix</keyword>
<dbReference type="EMBL" id="FOCI01000011">
    <property type="protein sequence ID" value="SEN20768.1"/>
    <property type="molecule type" value="Genomic_DNA"/>
</dbReference>
<feature type="region of interest" description="Disordered" evidence="1">
    <location>
        <begin position="271"/>
        <end position="406"/>
    </location>
</feature>
<evidence type="ECO:0000313" key="4">
    <source>
        <dbReference type="Proteomes" id="UP000199585"/>
    </source>
</evidence>